<keyword evidence="4" id="KW-1185">Reference proteome</keyword>
<dbReference type="STRING" id="652787.SAMN05216490_1859"/>
<gene>
    <name evidence="3" type="ORF">SAMN05216490_1859</name>
</gene>
<feature type="chain" id="PRO_5009262979" description="DUF3999 domain-containing protein" evidence="2">
    <location>
        <begin position="27"/>
        <end position="410"/>
    </location>
</feature>
<keyword evidence="2" id="KW-0732">Signal</keyword>
<evidence type="ECO:0000313" key="4">
    <source>
        <dbReference type="Proteomes" id="UP000199679"/>
    </source>
</evidence>
<organism evidence="3 4">
    <name type="scientific">Mucilaginibacter mallensis</name>
    <dbReference type="NCBI Taxonomy" id="652787"/>
    <lineage>
        <taxon>Bacteria</taxon>
        <taxon>Pseudomonadati</taxon>
        <taxon>Bacteroidota</taxon>
        <taxon>Sphingobacteriia</taxon>
        <taxon>Sphingobacteriales</taxon>
        <taxon>Sphingobacteriaceae</taxon>
        <taxon>Mucilaginibacter</taxon>
    </lineage>
</organism>
<keyword evidence="1" id="KW-0812">Transmembrane</keyword>
<dbReference type="OrthoDB" id="994644at2"/>
<dbReference type="Proteomes" id="UP000199679">
    <property type="component" value="Chromosome I"/>
</dbReference>
<name>A0A1H1V8H1_MUCMA</name>
<evidence type="ECO:0008006" key="5">
    <source>
        <dbReference type="Google" id="ProtNLM"/>
    </source>
</evidence>
<dbReference type="AlphaFoldDB" id="A0A1H1V8H1"/>
<dbReference type="RefSeq" id="WP_091371511.1">
    <property type="nucleotide sequence ID" value="NZ_LT629740.1"/>
</dbReference>
<keyword evidence="1" id="KW-0472">Membrane</keyword>
<evidence type="ECO:0000256" key="2">
    <source>
        <dbReference type="SAM" id="SignalP"/>
    </source>
</evidence>
<proteinExistence type="predicted"/>
<feature type="transmembrane region" description="Helical" evidence="1">
    <location>
        <begin position="383"/>
        <end position="403"/>
    </location>
</feature>
<evidence type="ECO:0000313" key="3">
    <source>
        <dbReference type="EMBL" id="SDS81087.1"/>
    </source>
</evidence>
<reference evidence="3 4" key="1">
    <citation type="submission" date="2016-10" db="EMBL/GenBank/DDBJ databases">
        <authorList>
            <person name="de Groot N.N."/>
        </authorList>
    </citation>
    <scope>NUCLEOTIDE SEQUENCE [LARGE SCALE GENOMIC DNA]</scope>
    <source>
        <strain evidence="3 4">MP1X4</strain>
    </source>
</reference>
<dbReference type="EMBL" id="LT629740">
    <property type="protein sequence ID" value="SDS81087.1"/>
    <property type="molecule type" value="Genomic_DNA"/>
</dbReference>
<protein>
    <recommendedName>
        <fullName evidence="5">DUF3999 domain-containing protein</fullName>
    </recommendedName>
</protein>
<feature type="signal peptide" evidence="2">
    <location>
        <begin position="1"/>
        <end position="26"/>
    </location>
</feature>
<sequence length="410" mass="46269">MMGNRRVKLVAALLCILILKSITTYAQVNAFKYRADIKKIDSAGIYKIELNPGLIAKSAKGLYDIRLFDNTGKTVAYALSNNLSAGNQDSFIEFPVVNSSPETDTATIYISENVNRLNINQLWVDLKNTSVNRNVNLTGSDDLKTWFAIKEDIQLQDAGDGGKPDYEQSFSFPISNYRYFKIQINGKNKAPVKILRSGIYLTQSNQPEYAELPPVKFNKVDTGKKTSIFIRFAEPYQLNKLHLNITDPKYYSRRVVVYTTDKNFDNVNIDEVCDTVLSSSGKQDIMLSAKAKYIRVDIFNGDDNPLRVASVNAYQLKQYIISYLAGGHDYYVLTGDSLAKTVNYDLSFLKYCSIDRLPVITSNTAYKNPDYATGKGAQPKHDFGLWIWLSMLIVLALLSFLTVKMTREIQ</sequence>
<keyword evidence="1" id="KW-1133">Transmembrane helix</keyword>
<accession>A0A1H1V8H1</accession>
<evidence type="ECO:0000256" key="1">
    <source>
        <dbReference type="SAM" id="Phobius"/>
    </source>
</evidence>